<proteinExistence type="inferred from homology"/>
<comment type="catalytic activity">
    <reaction evidence="16">
        <text>a CDP-1,2-diacyl-sn-glycerol + sn-glycerol 3-phosphate = a 1,2-diacyl-sn-glycero-3-phospho-(1'-sn-glycero-3'-phosphate) + CMP + H(+)</text>
        <dbReference type="Rhea" id="RHEA:12593"/>
        <dbReference type="ChEBI" id="CHEBI:15378"/>
        <dbReference type="ChEBI" id="CHEBI:57597"/>
        <dbReference type="ChEBI" id="CHEBI:58332"/>
        <dbReference type="ChEBI" id="CHEBI:60110"/>
        <dbReference type="ChEBI" id="CHEBI:60377"/>
        <dbReference type="EC" id="2.7.8.5"/>
    </reaction>
</comment>
<evidence type="ECO:0000256" key="15">
    <source>
        <dbReference type="ARBA" id="ARBA00033018"/>
    </source>
</evidence>
<keyword evidence="8 17" id="KW-0808">Transferase</keyword>
<keyword evidence="14" id="KW-1208">Phospholipid metabolism</keyword>
<comment type="pathway">
    <text evidence="3">Phospholipid metabolism; phosphatidylglycerol biosynthesis; phosphatidylglycerol from CDP-diacylglycerol: step 1/2.</text>
</comment>
<dbReference type="Gene3D" id="1.20.120.1760">
    <property type="match status" value="1"/>
</dbReference>
<evidence type="ECO:0000256" key="11">
    <source>
        <dbReference type="ARBA" id="ARBA00023098"/>
    </source>
</evidence>
<gene>
    <name evidence="19" type="ORF">SAMN04489868_1633</name>
</gene>
<dbReference type="GO" id="GO:0016020">
    <property type="term" value="C:membrane"/>
    <property type="evidence" value="ECO:0007669"/>
    <property type="project" value="UniProtKB-SubCell"/>
</dbReference>
<dbReference type="UniPathway" id="UPA00084">
    <property type="reaction ID" value="UER00503"/>
</dbReference>
<sequence>MNVTRKELFSIPNILSYIRIILIPIFVYLYLNAQSQEDHYVAASIIIFSGLTDLFDGLIARRFHQITELGKLIDPVADKLTQGAIVFCLVMKYRYMWLIVLLFVFKELALLLGNVVLLRKGKKLDGAKWFGKISTAIFYVCMTALVGLPVSQNWANVLMILTGIFLSLSFVLYTVTFINMYRE</sequence>
<dbReference type="AlphaFoldDB" id="A0A1I3E103"/>
<evidence type="ECO:0000256" key="8">
    <source>
        <dbReference type="ARBA" id="ARBA00022679"/>
    </source>
</evidence>
<dbReference type="PANTHER" id="PTHR14269">
    <property type="entry name" value="CDP-DIACYLGLYCEROL--GLYCEROL-3-PHOSPHATE 3-PHOSPHATIDYLTRANSFERASE-RELATED"/>
    <property type="match status" value="1"/>
</dbReference>
<dbReference type="OrthoDB" id="9796672at2"/>
<keyword evidence="10 18" id="KW-1133">Transmembrane helix</keyword>
<evidence type="ECO:0000256" key="5">
    <source>
        <dbReference type="ARBA" id="ARBA00013170"/>
    </source>
</evidence>
<comment type="function">
    <text evidence="1">This protein catalyzes the committed step to the synthesis of the acidic phospholipids.</text>
</comment>
<keyword evidence="9 18" id="KW-0812">Transmembrane</keyword>
<dbReference type="RefSeq" id="WP_047391569.1">
    <property type="nucleotide sequence ID" value="NZ_FOQE01000063.1"/>
</dbReference>
<dbReference type="InterPro" id="IPR050324">
    <property type="entry name" value="CDP-alcohol_PTase-I"/>
</dbReference>
<dbReference type="PROSITE" id="PS00379">
    <property type="entry name" value="CDP_ALCOHOL_P_TRANSF"/>
    <property type="match status" value="1"/>
</dbReference>
<keyword evidence="12 18" id="KW-0472">Membrane</keyword>
<accession>A0A1I3E103</accession>
<dbReference type="PANTHER" id="PTHR14269:SF62">
    <property type="entry name" value="CDP-DIACYLGLYCEROL--GLYCEROL-3-PHOSPHATE 3-PHOSPHATIDYLTRANSFERASE 1, CHLOROPLASTIC"/>
    <property type="match status" value="1"/>
</dbReference>
<dbReference type="Pfam" id="PF01066">
    <property type="entry name" value="CDP-OH_P_transf"/>
    <property type="match status" value="1"/>
</dbReference>
<evidence type="ECO:0000313" key="20">
    <source>
        <dbReference type="Proteomes" id="UP000198668"/>
    </source>
</evidence>
<evidence type="ECO:0000256" key="9">
    <source>
        <dbReference type="ARBA" id="ARBA00022692"/>
    </source>
</evidence>
<reference evidence="19 20" key="1">
    <citation type="submission" date="2016-10" db="EMBL/GenBank/DDBJ databases">
        <authorList>
            <person name="de Groot N.N."/>
        </authorList>
    </citation>
    <scope>NUCLEOTIDE SEQUENCE [LARGE SCALE GENOMIC DNA]</scope>
    <source>
        <strain evidence="19 20">DSM 27630</strain>
    </source>
</reference>
<dbReference type="InterPro" id="IPR048254">
    <property type="entry name" value="CDP_ALCOHOL_P_TRANSF_CS"/>
</dbReference>
<dbReference type="PIRSF" id="PIRSF000847">
    <property type="entry name" value="Phos_ph_gly_syn"/>
    <property type="match status" value="1"/>
</dbReference>
<keyword evidence="20" id="KW-1185">Reference proteome</keyword>
<dbReference type="InterPro" id="IPR043130">
    <property type="entry name" value="CDP-OH_PTrfase_TM_dom"/>
</dbReference>
<evidence type="ECO:0000256" key="12">
    <source>
        <dbReference type="ARBA" id="ARBA00023136"/>
    </source>
</evidence>
<dbReference type="InterPro" id="IPR000462">
    <property type="entry name" value="CDP-OH_P_trans"/>
</dbReference>
<comment type="similarity">
    <text evidence="4 17">Belongs to the CDP-alcohol phosphatidyltransferase class-I family.</text>
</comment>
<evidence type="ECO:0000256" key="14">
    <source>
        <dbReference type="ARBA" id="ARBA00023264"/>
    </source>
</evidence>
<evidence type="ECO:0000256" key="2">
    <source>
        <dbReference type="ARBA" id="ARBA00004141"/>
    </source>
</evidence>
<evidence type="ECO:0000256" key="3">
    <source>
        <dbReference type="ARBA" id="ARBA00005042"/>
    </source>
</evidence>
<evidence type="ECO:0000313" key="19">
    <source>
        <dbReference type="EMBL" id="SFH92672.1"/>
    </source>
</evidence>
<feature type="transmembrane region" description="Helical" evidence="18">
    <location>
        <begin position="14"/>
        <end position="33"/>
    </location>
</feature>
<evidence type="ECO:0000256" key="17">
    <source>
        <dbReference type="RuleBase" id="RU003750"/>
    </source>
</evidence>
<dbReference type="EMBL" id="FOQE01000063">
    <property type="protein sequence ID" value="SFH92672.1"/>
    <property type="molecule type" value="Genomic_DNA"/>
</dbReference>
<evidence type="ECO:0000256" key="7">
    <source>
        <dbReference type="ARBA" id="ARBA00022516"/>
    </source>
</evidence>
<feature type="transmembrane region" description="Helical" evidence="18">
    <location>
        <begin position="95"/>
        <end position="117"/>
    </location>
</feature>
<organism evidence="19 20">
    <name type="scientific">Pisciglobus halotolerans</name>
    <dbReference type="NCBI Taxonomy" id="745365"/>
    <lineage>
        <taxon>Bacteria</taxon>
        <taxon>Bacillati</taxon>
        <taxon>Bacillota</taxon>
        <taxon>Bacilli</taxon>
        <taxon>Lactobacillales</taxon>
        <taxon>Carnobacteriaceae</taxon>
    </lineage>
</organism>
<dbReference type="EC" id="2.7.8.5" evidence="5"/>
<evidence type="ECO:0000256" key="4">
    <source>
        <dbReference type="ARBA" id="ARBA00010441"/>
    </source>
</evidence>
<name>A0A1I3E103_9LACT</name>
<dbReference type="GO" id="GO:0008444">
    <property type="term" value="F:CDP-diacylglycerol-glycerol-3-phosphate 3-phosphatidyltransferase activity"/>
    <property type="evidence" value="ECO:0007669"/>
    <property type="project" value="UniProtKB-EC"/>
</dbReference>
<keyword evidence="7" id="KW-0444">Lipid biosynthesis</keyword>
<evidence type="ECO:0000256" key="1">
    <source>
        <dbReference type="ARBA" id="ARBA00003973"/>
    </source>
</evidence>
<dbReference type="GO" id="GO:0006655">
    <property type="term" value="P:phosphatidylglycerol biosynthetic process"/>
    <property type="evidence" value="ECO:0007669"/>
    <property type="project" value="UniProtKB-UniPathway"/>
</dbReference>
<evidence type="ECO:0000256" key="18">
    <source>
        <dbReference type="SAM" id="Phobius"/>
    </source>
</evidence>
<protein>
    <recommendedName>
        <fullName evidence="6">CDP-diacylglycerol--glycerol-3-phosphate 3-phosphatidyltransferase</fullName>
        <ecNumber evidence="5">2.7.8.5</ecNumber>
    </recommendedName>
    <alternativeName>
        <fullName evidence="15">Phosphatidylglycerophosphate synthase</fullName>
    </alternativeName>
</protein>
<keyword evidence="11" id="KW-0443">Lipid metabolism</keyword>
<comment type="subcellular location">
    <subcellularLocation>
        <location evidence="2">Membrane</location>
        <topology evidence="2">Multi-pass membrane protein</topology>
    </subcellularLocation>
</comment>
<evidence type="ECO:0000256" key="13">
    <source>
        <dbReference type="ARBA" id="ARBA00023209"/>
    </source>
</evidence>
<dbReference type="InterPro" id="IPR004570">
    <property type="entry name" value="Phosphatidylglycerol_P_synth"/>
</dbReference>
<evidence type="ECO:0000256" key="6">
    <source>
        <dbReference type="ARBA" id="ARBA00014944"/>
    </source>
</evidence>
<dbReference type="Proteomes" id="UP000198668">
    <property type="component" value="Unassembled WGS sequence"/>
</dbReference>
<feature type="transmembrane region" description="Helical" evidence="18">
    <location>
        <begin position="129"/>
        <end position="148"/>
    </location>
</feature>
<evidence type="ECO:0000256" key="16">
    <source>
        <dbReference type="ARBA" id="ARBA00048586"/>
    </source>
</evidence>
<keyword evidence="13" id="KW-0594">Phospholipid biosynthesis</keyword>
<evidence type="ECO:0000256" key="10">
    <source>
        <dbReference type="ARBA" id="ARBA00022989"/>
    </source>
</evidence>
<feature type="transmembrane region" description="Helical" evidence="18">
    <location>
        <begin position="154"/>
        <end position="178"/>
    </location>
</feature>